<dbReference type="PIRSF" id="PIRSF001235">
    <property type="entry name" value="Amidase_carbamoylase"/>
    <property type="match status" value="1"/>
</dbReference>
<dbReference type="NCBIfam" id="TIGR01879">
    <property type="entry name" value="hydantase"/>
    <property type="match status" value="1"/>
</dbReference>
<evidence type="ECO:0000256" key="7">
    <source>
        <dbReference type="PIRSR" id="PIRSR001235-1"/>
    </source>
</evidence>
<comment type="cofactor">
    <cofactor evidence="1">
        <name>Mn(2+)</name>
        <dbReference type="ChEBI" id="CHEBI:29035"/>
    </cofactor>
</comment>
<evidence type="ECO:0000256" key="5">
    <source>
        <dbReference type="ARBA" id="ARBA00022801"/>
    </source>
</evidence>
<dbReference type="GO" id="GO:0016813">
    <property type="term" value="F:hydrolase activity, acting on carbon-nitrogen (but not peptide) bonds, in linear amidines"/>
    <property type="evidence" value="ECO:0007669"/>
    <property type="project" value="InterPro"/>
</dbReference>
<keyword evidence="6" id="KW-0464">Manganese</keyword>
<dbReference type="InterPro" id="IPR036264">
    <property type="entry name" value="Bact_exopeptidase_dim_dom"/>
</dbReference>
<dbReference type="Gene3D" id="3.40.630.10">
    <property type="entry name" value="Zn peptidases"/>
    <property type="match status" value="1"/>
</dbReference>
<name>A0A6N9T3V9_9HYPH</name>
<feature type="binding site" evidence="7">
    <location>
        <position position="149"/>
    </location>
    <ligand>
        <name>Zn(2+)</name>
        <dbReference type="ChEBI" id="CHEBI:29105"/>
        <label>2</label>
    </ligand>
</feature>
<dbReference type="EMBL" id="JAAAMG010000002">
    <property type="protein sequence ID" value="NDW03668.1"/>
    <property type="molecule type" value="Genomic_DNA"/>
</dbReference>
<reference evidence="8 9" key="1">
    <citation type="submission" date="2020-01" db="EMBL/GenBank/DDBJ databases">
        <title>Jiella pacifica sp. nov.</title>
        <authorList>
            <person name="Xue Z."/>
            <person name="Zhu S."/>
            <person name="Chen J."/>
            <person name="Yang J."/>
        </authorList>
    </citation>
    <scope>NUCLEOTIDE SEQUENCE [LARGE SCALE GENOMIC DNA]</scope>
    <source>
        <strain evidence="8 9">40Bstr34</strain>
    </source>
</reference>
<evidence type="ECO:0000313" key="9">
    <source>
        <dbReference type="Proteomes" id="UP000469011"/>
    </source>
</evidence>
<dbReference type="SUPFAM" id="SSF55031">
    <property type="entry name" value="Bacterial exopeptidase dimerisation domain"/>
    <property type="match status" value="1"/>
</dbReference>
<keyword evidence="4 7" id="KW-0479">Metal-binding</keyword>
<keyword evidence="5 8" id="KW-0378">Hydrolase</keyword>
<dbReference type="InterPro" id="IPR010158">
    <property type="entry name" value="Amidase_Cbmase"/>
</dbReference>
<dbReference type="GO" id="GO:0046872">
    <property type="term" value="F:metal ion binding"/>
    <property type="evidence" value="ECO:0007669"/>
    <property type="project" value="UniProtKB-KW"/>
</dbReference>
<evidence type="ECO:0000256" key="4">
    <source>
        <dbReference type="ARBA" id="ARBA00022723"/>
    </source>
</evidence>
<keyword evidence="9" id="KW-1185">Reference proteome</keyword>
<accession>A0A6N9T3V9</accession>
<evidence type="ECO:0000256" key="6">
    <source>
        <dbReference type="ARBA" id="ARBA00023211"/>
    </source>
</evidence>
<dbReference type="AlphaFoldDB" id="A0A6N9T3V9"/>
<protein>
    <submittedName>
        <fullName evidence="8">Hydantoinase/carbamoylase family amidase</fullName>
        <ecNumber evidence="8">3.5.-.-</ecNumber>
    </submittedName>
</protein>
<feature type="binding site" evidence="7">
    <location>
        <position position="114"/>
    </location>
    <ligand>
        <name>Zn(2+)</name>
        <dbReference type="ChEBI" id="CHEBI:29105"/>
        <label>1</label>
    </ligand>
</feature>
<comment type="caution">
    <text evidence="8">The sequence shown here is derived from an EMBL/GenBank/DDBJ whole genome shotgun (WGS) entry which is preliminary data.</text>
</comment>
<dbReference type="SUPFAM" id="SSF53187">
    <property type="entry name" value="Zn-dependent exopeptidases"/>
    <property type="match status" value="1"/>
</dbReference>
<comment type="similarity">
    <text evidence="2">Belongs to the peptidase M20 family.</text>
</comment>
<comment type="subunit">
    <text evidence="3">Homodimer.</text>
</comment>
<evidence type="ECO:0000313" key="8">
    <source>
        <dbReference type="EMBL" id="NDW03668.1"/>
    </source>
</evidence>
<feature type="binding site" evidence="7">
    <location>
        <position position="103"/>
    </location>
    <ligand>
        <name>Zn(2+)</name>
        <dbReference type="ChEBI" id="CHEBI:29105"/>
        <label>1</label>
    </ligand>
</feature>
<dbReference type="Pfam" id="PF01546">
    <property type="entry name" value="Peptidase_M20"/>
    <property type="match status" value="1"/>
</dbReference>
<keyword evidence="7" id="KW-0862">Zinc</keyword>
<dbReference type="Proteomes" id="UP000469011">
    <property type="component" value="Unassembled WGS sequence"/>
</dbReference>
<feature type="binding site" evidence="7">
    <location>
        <position position="216"/>
    </location>
    <ligand>
        <name>Zn(2+)</name>
        <dbReference type="ChEBI" id="CHEBI:29105"/>
        <label>1</label>
    </ligand>
</feature>
<evidence type="ECO:0000256" key="1">
    <source>
        <dbReference type="ARBA" id="ARBA00001936"/>
    </source>
</evidence>
<feature type="binding site" evidence="7">
    <location>
        <position position="414"/>
    </location>
    <ligand>
        <name>Zn(2+)</name>
        <dbReference type="ChEBI" id="CHEBI:29105"/>
        <label>2</label>
    </ligand>
</feature>
<feature type="binding site" evidence="7">
    <location>
        <position position="114"/>
    </location>
    <ligand>
        <name>Zn(2+)</name>
        <dbReference type="ChEBI" id="CHEBI:29105"/>
        <label>2</label>
    </ligand>
</feature>
<sequence>MGSHRVSLTPPIAAGARPVETADLSDLAGLAEKIFADVAALSPDVLGVSRPAYSTVETETLDYLETFAREFGLRTWRDTGENLVIAAPGDTSPEAPCGYFGSHVDSVPQGGNFDGLAGVVAALLTLIALVREGAPMRVPLRVLALRGEESAWFGNAYMGSQALFGRLGEKALSTRRRDGRGTLADAMRETGIAMERIEAGEPLVDTEKIRFFLELHIEQGPVLVERQWPVAAVTGIRGNVRHREVQCIGQAGHSGAVPRWLRRDAVFATSELIMRMDDHWATIQQHGGDLVLTAGIFQTDPARHAMSRIPGECTFSFEARSQDSGTLRAFEELLKSECRIIERERRVKFVFDEAVRSDPAELDPAMVDAILKAASAEGLPAEAIPSGAGHDAAIFAQAGVPTGMIFVRNRNGSHNPDEHMEIEDLVAAVGVMRRVARDLTQ</sequence>
<dbReference type="EC" id="3.5.-.-" evidence="8"/>
<gene>
    <name evidence="8" type="ORF">GTK09_04440</name>
</gene>
<evidence type="ECO:0000256" key="3">
    <source>
        <dbReference type="ARBA" id="ARBA00011738"/>
    </source>
</evidence>
<proteinExistence type="inferred from homology"/>
<dbReference type="PANTHER" id="PTHR32494:SF19">
    <property type="entry name" value="ALLANTOATE DEIMINASE-RELATED"/>
    <property type="match status" value="1"/>
</dbReference>
<comment type="cofactor">
    <cofactor evidence="7">
        <name>Zn(2+)</name>
        <dbReference type="ChEBI" id="CHEBI:29105"/>
    </cofactor>
    <text evidence="7">Binds 2 Zn(2+) ions per subunit.</text>
</comment>
<dbReference type="Gene3D" id="3.30.70.360">
    <property type="match status" value="1"/>
</dbReference>
<evidence type="ECO:0000256" key="2">
    <source>
        <dbReference type="ARBA" id="ARBA00006153"/>
    </source>
</evidence>
<dbReference type="InterPro" id="IPR002933">
    <property type="entry name" value="Peptidase_M20"/>
</dbReference>
<dbReference type="PANTHER" id="PTHR32494">
    <property type="entry name" value="ALLANTOATE DEIMINASE-RELATED"/>
    <property type="match status" value="1"/>
</dbReference>
<organism evidence="8 9">
    <name type="scientific">Jiella pacifica</name>
    <dbReference type="NCBI Taxonomy" id="2696469"/>
    <lineage>
        <taxon>Bacteria</taxon>
        <taxon>Pseudomonadati</taxon>
        <taxon>Pseudomonadota</taxon>
        <taxon>Alphaproteobacteria</taxon>
        <taxon>Hyphomicrobiales</taxon>
        <taxon>Aurantimonadaceae</taxon>
        <taxon>Jiella</taxon>
    </lineage>
</organism>